<dbReference type="EMBL" id="QZCE01000002">
    <property type="protein sequence ID" value="NEZ65533.1"/>
    <property type="molecule type" value="Genomic_DNA"/>
</dbReference>
<evidence type="ECO:0000256" key="1">
    <source>
        <dbReference type="ARBA" id="ARBA00022612"/>
    </source>
</evidence>
<dbReference type="InterPro" id="IPR035421">
    <property type="entry name" value="Terminase_6C"/>
</dbReference>
<dbReference type="AlphaFoldDB" id="A0A6M0SBT7"/>
<accession>A0A6M0SBT7</accession>
<name>A0A6M0SBT7_9CYAN</name>
<reference evidence="3 4" key="1">
    <citation type="journal article" date="2020" name="Microb. Ecol.">
        <title>Ecogenomics of the Marine Benthic Filamentous Cyanobacterium Adonisia.</title>
        <authorList>
            <person name="Walter J.M."/>
            <person name="Coutinho F.H."/>
            <person name="Leomil L."/>
            <person name="Hargreaves P.I."/>
            <person name="Campeao M.E."/>
            <person name="Vieira V.V."/>
            <person name="Silva B.S."/>
            <person name="Fistarol G.O."/>
            <person name="Salomon P.S."/>
            <person name="Sawabe T."/>
            <person name="Mino S."/>
            <person name="Hosokawa M."/>
            <person name="Miyashita H."/>
            <person name="Maruyama F."/>
            <person name="van Verk M.C."/>
            <person name="Dutilh B.E."/>
            <person name="Thompson C.C."/>
            <person name="Thompson F.L."/>
        </authorList>
    </citation>
    <scope>NUCLEOTIDE SEQUENCE [LARGE SCALE GENOMIC DNA]</scope>
    <source>
        <strain evidence="3 4">CCMR0082</strain>
    </source>
</reference>
<dbReference type="InterPro" id="IPR027417">
    <property type="entry name" value="P-loop_NTPase"/>
</dbReference>
<protein>
    <recommendedName>
        <fullName evidence="2">Terminase large subunit gp17-like C-terminal domain-containing protein</fullName>
    </recommendedName>
</protein>
<dbReference type="RefSeq" id="WP_163666692.1">
    <property type="nucleotide sequence ID" value="NZ_QZCE01000002.1"/>
</dbReference>
<organism evidence="3 4">
    <name type="scientific">Adonisia turfae CCMR0082</name>
    <dbReference type="NCBI Taxonomy" id="2304604"/>
    <lineage>
        <taxon>Bacteria</taxon>
        <taxon>Bacillati</taxon>
        <taxon>Cyanobacteriota</taxon>
        <taxon>Adonisia</taxon>
        <taxon>Adonisia turfae</taxon>
    </lineage>
</organism>
<dbReference type="Pfam" id="PF17289">
    <property type="entry name" value="Terminase_6C"/>
    <property type="match status" value="1"/>
</dbReference>
<gene>
    <name evidence="3" type="ORF">D0962_22675</name>
</gene>
<dbReference type="Gene3D" id="3.40.50.300">
    <property type="entry name" value="P-loop containing nucleotide triphosphate hydrolases"/>
    <property type="match status" value="1"/>
</dbReference>
<proteinExistence type="predicted"/>
<evidence type="ECO:0000313" key="3">
    <source>
        <dbReference type="EMBL" id="NEZ65533.1"/>
    </source>
</evidence>
<comment type="caution">
    <text evidence="3">The sequence shown here is derived from an EMBL/GenBank/DDBJ whole genome shotgun (WGS) entry which is preliminary data.</text>
</comment>
<feature type="domain" description="Terminase large subunit gp17-like C-terminal" evidence="2">
    <location>
        <begin position="340"/>
        <end position="479"/>
    </location>
</feature>
<sequence length="493" mass="54504">MAKAYPLAVRAQAELELRRRRRMRGYNRLPKELQPLPNESPHVFLKRKLSGVLVPTGTRHLAVWDWATKIESDNPVQSRVEIWARGGAKSTIAEQLCAYLACALTRRFVLYVCGTQDQADMHVQAIAALLEQMGVPRAVNKYQASIAWTAERLQTLNGFGVLGVGLNSRVRGARMEQFRPDLIILDDVDGEHDSVKVTQKKLDTISKAVLAAGATYATGLFIQNKIHKDSAIAQVADGRAGILMGASVTEEPAVRGLEYEQYYDDEAGKNRYRVTGGKPTWPEGQDLATAEKQIDDWGLSAFLQESQHEDKPDGGLWSMEDDIDPYRVAVAPQVFARIVIGVDPPGSMTTEAGIVAVGKTANDHYYVLADDSLLGKPNQWANAAIGRYQSLKADTIAGERNYGGDMVENTIKNIDPTVGYKDVQATRGKQVRAEPVQQLYEAGQVHHVGHFPDLEKEMCRWVLGDKSPNRLDALVWAITELMSATPTSYIDTF</sequence>
<evidence type="ECO:0000259" key="2">
    <source>
        <dbReference type="Pfam" id="PF17289"/>
    </source>
</evidence>
<evidence type="ECO:0000313" key="4">
    <source>
        <dbReference type="Proteomes" id="UP000473574"/>
    </source>
</evidence>
<dbReference type="Proteomes" id="UP000473574">
    <property type="component" value="Unassembled WGS sequence"/>
</dbReference>
<keyword evidence="1" id="KW-1188">Viral release from host cell</keyword>